<keyword evidence="4" id="KW-1185">Reference proteome</keyword>
<name>A0ABT6ZN92_9ACTN</name>
<organism evidence="3 4">
    <name type="scientific">Streptomyces iconiensis</name>
    <dbReference type="NCBI Taxonomy" id="1384038"/>
    <lineage>
        <taxon>Bacteria</taxon>
        <taxon>Bacillati</taxon>
        <taxon>Actinomycetota</taxon>
        <taxon>Actinomycetes</taxon>
        <taxon>Kitasatosporales</taxon>
        <taxon>Streptomycetaceae</taxon>
        <taxon>Streptomyces</taxon>
    </lineage>
</organism>
<dbReference type="InterPro" id="IPR004176">
    <property type="entry name" value="Clp_R_N"/>
</dbReference>
<accession>A0ABT6ZN92</accession>
<dbReference type="EMBL" id="JANCPR020000001">
    <property type="protein sequence ID" value="MDJ1130525.1"/>
    <property type="molecule type" value="Genomic_DNA"/>
</dbReference>
<gene>
    <name evidence="3" type="ORF">NMN56_000875</name>
</gene>
<evidence type="ECO:0000313" key="3">
    <source>
        <dbReference type="EMBL" id="MDJ1130525.1"/>
    </source>
</evidence>
<dbReference type="PROSITE" id="PS51903">
    <property type="entry name" value="CLP_R"/>
    <property type="match status" value="1"/>
</dbReference>
<dbReference type="RefSeq" id="WP_274039800.1">
    <property type="nucleotide sequence ID" value="NZ_JANCPR020000001.1"/>
</dbReference>
<dbReference type="InterPro" id="IPR036628">
    <property type="entry name" value="Clp_N_dom_sf"/>
</dbReference>
<reference evidence="3 4" key="1">
    <citation type="submission" date="2023-05" db="EMBL/GenBank/DDBJ databases">
        <title>Streptantibioticus silvisoli sp. nov., acidotolerant actinomycetes 1 from pine litter.</title>
        <authorList>
            <person name="Swiecimska M."/>
            <person name="Golinska P."/>
            <person name="Sangal V."/>
            <person name="Wachnowicz B."/>
            <person name="Goodfellow M."/>
        </authorList>
    </citation>
    <scope>NUCLEOTIDE SEQUENCE [LARGE SCALE GENOMIC DNA]</scope>
    <source>
        <strain evidence="3 4">DSM 42109</strain>
    </source>
</reference>
<proteinExistence type="predicted"/>
<protein>
    <submittedName>
        <fullName evidence="3">Clp protease N-terminal domain-containing protein</fullName>
    </submittedName>
</protein>
<evidence type="ECO:0000259" key="2">
    <source>
        <dbReference type="PROSITE" id="PS51903"/>
    </source>
</evidence>
<comment type="caution">
    <text evidence="3">The sequence shown here is derived from an EMBL/GenBank/DDBJ whole genome shotgun (WGS) entry which is preliminary data.</text>
</comment>
<dbReference type="GO" id="GO:0006508">
    <property type="term" value="P:proteolysis"/>
    <property type="evidence" value="ECO:0007669"/>
    <property type="project" value="UniProtKB-KW"/>
</dbReference>
<keyword evidence="1" id="KW-0677">Repeat</keyword>
<feature type="domain" description="Clp R" evidence="2">
    <location>
        <begin position="2"/>
        <end position="183"/>
    </location>
</feature>
<sequence length="184" mass="19780">MFERFSKEARAIVIGAQEEARSLGHERIGTEHLLLAALRHPAQPGPATLVRLGVTVTSCRAAVAAVVAGEGGELGPEDAEALRTLGIDLEEIRRRADSSFGSGALDAPRRGRSGHIPFAARAKKVLELSLRETTARNDRRIGTEHVVLGLLRMDDKITLSVLDRLGIVPTDVQELIRADLRGAA</sequence>
<dbReference type="Pfam" id="PF02861">
    <property type="entry name" value="Clp_N"/>
    <property type="match status" value="2"/>
</dbReference>
<dbReference type="GO" id="GO:0008233">
    <property type="term" value="F:peptidase activity"/>
    <property type="evidence" value="ECO:0007669"/>
    <property type="project" value="UniProtKB-KW"/>
</dbReference>
<dbReference type="Gene3D" id="1.10.1780.10">
    <property type="entry name" value="Clp, N-terminal domain"/>
    <property type="match status" value="2"/>
</dbReference>
<dbReference type="Proteomes" id="UP001214441">
    <property type="component" value="Unassembled WGS sequence"/>
</dbReference>
<evidence type="ECO:0000313" key="4">
    <source>
        <dbReference type="Proteomes" id="UP001214441"/>
    </source>
</evidence>
<evidence type="ECO:0000256" key="1">
    <source>
        <dbReference type="PROSITE-ProRule" id="PRU01251"/>
    </source>
</evidence>
<keyword evidence="3" id="KW-0645">Protease</keyword>
<dbReference type="SUPFAM" id="SSF81923">
    <property type="entry name" value="Double Clp-N motif"/>
    <property type="match status" value="2"/>
</dbReference>
<keyword evidence="3" id="KW-0378">Hydrolase</keyword>